<dbReference type="InterPro" id="IPR036388">
    <property type="entry name" value="WH-like_DNA-bd_sf"/>
</dbReference>
<dbReference type="PANTHER" id="PTHR30595">
    <property type="entry name" value="GLPR-RELATED TRANSCRIPTIONAL REPRESSOR"/>
    <property type="match status" value="1"/>
</dbReference>
<dbReference type="GO" id="GO:0004386">
    <property type="term" value="F:helicase activity"/>
    <property type="evidence" value="ECO:0007669"/>
    <property type="project" value="UniProtKB-KW"/>
</dbReference>
<dbReference type="SUPFAM" id="SSF46785">
    <property type="entry name" value="Winged helix' DNA-binding domain"/>
    <property type="match status" value="1"/>
</dbReference>
<protein>
    <submittedName>
        <fullName evidence="2">ATP-dependent DNA helicase</fullName>
    </submittedName>
</protein>
<organism evidence="2">
    <name type="scientific">hydrothermal vent metagenome</name>
    <dbReference type="NCBI Taxonomy" id="652676"/>
    <lineage>
        <taxon>unclassified sequences</taxon>
        <taxon>metagenomes</taxon>
        <taxon>ecological metagenomes</taxon>
    </lineage>
</organism>
<evidence type="ECO:0000313" key="2">
    <source>
        <dbReference type="EMBL" id="VAW15360.1"/>
    </source>
</evidence>
<reference evidence="2" key="1">
    <citation type="submission" date="2018-06" db="EMBL/GenBank/DDBJ databases">
        <authorList>
            <person name="Zhirakovskaya E."/>
        </authorList>
    </citation>
    <scope>NUCLEOTIDE SEQUENCE</scope>
</reference>
<keyword evidence="2" id="KW-0347">Helicase</keyword>
<evidence type="ECO:0000259" key="1">
    <source>
        <dbReference type="Pfam" id="PF04326"/>
    </source>
</evidence>
<dbReference type="InterPro" id="IPR007421">
    <property type="entry name" value="Schlafen_AlbA_2_dom"/>
</dbReference>
<keyword evidence="2" id="KW-0378">Hydrolase</keyword>
<dbReference type="AlphaFoldDB" id="A0A3B0TEN7"/>
<dbReference type="InterPro" id="IPR038461">
    <property type="entry name" value="Schlafen_AlbA_2_dom_sf"/>
</dbReference>
<dbReference type="InterPro" id="IPR038475">
    <property type="entry name" value="RecG_C_sf"/>
</dbReference>
<accession>A0A3B0TEN7</accession>
<dbReference type="Gene3D" id="3.30.950.30">
    <property type="entry name" value="Schlafen, AAA domain"/>
    <property type="match status" value="1"/>
</dbReference>
<proteinExistence type="predicted"/>
<dbReference type="Pfam" id="PF13749">
    <property type="entry name" value="HATPase_c_4"/>
    <property type="match status" value="1"/>
</dbReference>
<feature type="domain" description="Schlafen AlbA-2" evidence="1">
    <location>
        <begin position="3"/>
        <end position="120"/>
    </location>
</feature>
<dbReference type="Gene3D" id="1.10.10.10">
    <property type="entry name" value="Winged helix-like DNA-binding domain superfamily/Winged helix DNA-binding domain"/>
    <property type="match status" value="1"/>
</dbReference>
<keyword evidence="2" id="KW-0067">ATP-binding</keyword>
<dbReference type="EMBL" id="UOEL01000125">
    <property type="protein sequence ID" value="VAW15360.1"/>
    <property type="molecule type" value="Genomic_DNA"/>
</dbReference>
<name>A0A3B0TEN7_9ZZZZ</name>
<gene>
    <name evidence="2" type="ORF">MNBD_BACTEROID03-842</name>
</gene>
<dbReference type="InterPro" id="IPR036390">
    <property type="entry name" value="WH_DNA-bd_sf"/>
</dbReference>
<keyword evidence="2" id="KW-0547">Nucleotide-binding</keyword>
<dbReference type="Gene3D" id="3.30.565.60">
    <property type="match status" value="1"/>
</dbReference>
<dbReference type="Pfam" id="PF13412">
    <property type="entry name" value="HTH_24"/>
    <property type="match status" value="1"/>
</dbReference>
<dbReference type="PANTHER" id="PTHR30595:SF6">
    <property type="entry name" value="SCHLAFEN ALBA-2 DOMAIN-CONTAINING PROTEIN"/>
    <property type="match status" value="1"/>
</dbReference>
<sequence length="459" mass="51258">MTETNRIEYKRELTDGLEKEVIAFLNYREGGILYIGIDKEGNTYGLADADGDQLKIKDRLKNNIRPSALGLFDIVSEERDGKNILKIIVASGPEKPYHLKKYGMSEKGCFIRLGSAAEPMPQKMIDELFAKRTRNSISKIKSGRQDLSFSQLKIYYEESGYTLGKAFSKNLELLTEDGTFNYAAYLLADKNNTSIKVAKYSGTTRTDLIESNEYGHECLVKATKQVIDKIAVENRTTTKITAKERQQANLWNPIALREAIINAFVHNDYTNEITPKFEIFTNRIEITSAGGLPEGLSKQEFFEGFSVPRNKELMRIFKDLELVEQLGSGIPRILGHYGKESFSFSDNFLRMTFAVKEDTNETVIKIDDIEGSQKGGVIGGAIGGVKGGAIDAAEALTKRQKEVLKLIAASPSITYNEIAEALSINESAVGKHITAIKNKGFLVRQGDTRGYWRINLENN</sequence>
<dbReference type="Pfam" id="PF04326">
    <property type="entry name" value="SLFN_AlbA_2"/>
    <property type="match status" value="1"/>
</dbReference>